<dbReference type="GO" id="GO:0018189">
    <property type="term" value="P:pyrroloquinoline quinone biosynthetic process"/>
    <property type="evidence" value="ECO:0007669"/>
    <property type="project" value="UniProtKB-UniPathway"/>
</dbReference>
<dbReference type="AlphaFoldDB" id="A0A8J4H7P1"/>
<dbReference type="Pfam" id="PF05402">
    <property type="entry name" value="PqqD"/>
    <property type="match status" value="1"/>
</dbReference>
<dbReference type="EMBL" id="DTQM01000044">
    <property type="protein sequence ID" value="HGC42020.1"/>
    <property type="molecule type" value="Genomic_DNA"/>
</dbReference>
<gene>
    <name evidence="4" type="primary">pqqD</name>
    <name evidence="4" type="ORF">ENY07_02190</name>
</gene>
<sequence>MSLPETTVPGLRRGVKFRFDAVRASWVVLAPERLFMPDEPAVEVLKLIDGARSLGAIADDLAARFAAPRAVILADVAALLTDLADKGAITL</sequence>
<keyword evidence="3" id="KW-0884">PQQ biosynthesis</keyword>
<comment type="caution">
    <text evidence="4">The sequence shown here is derived from an EMBL/GenBank/DDBJ whole genome shotgun (WGS) entry which is preliminary data.</text>
</comment>
<dbReference type="NCBIfam" id="TIGR03859">
    <property type="entry name" value="PQQ_PqqD"/>
    <property type="match status" value="1"/>
</dbReference>
<accession>A0A8J4H7P1</accession>
<dbReference type="InterPro" id="IPR008792">
    <property type="entry name" value="PQQD"/>
</dbReference>
<comment type="subunit">
    <text evidence="2">Monomer. Interacts with PqqE.</text>
</comment>
<protein>
    <submittedName>
        <fullName evidence="4">Pyrroloquinoline quinone biosynthesis peptide chaperone PqqD</fullName>
    </submittedName>
</protein>
<dbReference type="UniPathway" id="UPA00539"/>
<name>A0A8J4H7P1_9PROT</name>
<dbReference type="Gene3D" id="1.10.10.1150">
    <property type="entry name" value="Coenzyme PQQ synthesis protein D (PqqD)"/>
    <property type="match status" value="1"/>
</dbReference>
<dbReference type="InterPro" id="IPR041881">
    <property type="entry name" value="PqqD_sf"/>
</dbReference>
<evidence type="ECO:0000256" key="3">
    <source>
        <dbReference type="ARBA" id="ARBA00022905"/>
    </source>
</evidence>
<evidence type="ECO:0000256" key="1">
    <source>
        <dbReference type="ARBA" id="ARBA00004886"/>
    </source>
</evidence>
<reference evidence="4" key="1">
    <citation type="journal article" date="2020" name="mSystems">
        <title>Genome- and Community-Level Interaction Insights into Carbon Utilization and Element Cycling Functions of Hydrothermarchaeota in Hydrothermal Sediment.</title>
        <authorList>
            <person name="Zhou Z."/>
            <person name="Liu Y."/>
            <person name="Xu W."/>
            <person name="Pan J."/>
            <person name="Luo Z.H."/>
            <person name="Li M."/>
        </authorList>
    </citation>
    <scope>NUCLEOTIDE SEQUENCE</scope>
    <source>
        <strain evidence="4">SpSt-997</strain>
    </source>
</reference>
<evidence type="ECO:0000313" key="4">
    <source>
        <dbReference type="EMBL" id="HGC42020.1"/>
    </source>
</evidence>
<organism evidence="4">
    <name type="scientific">Acidicaldus sp</name>
    <dbReference type="NCBI Taxonomy" id="1872105"/>
    <lineage>
        <taxon>Bacteria</taxon>
        <taxon>Pseudomonadati</taxon>
        <taxon>Pseudomonadota</taxon>
        <taxon>Alphaproteobacteria</taxon>
        <taxon>Acetobacterales</taxon>
        <taxon>Acetobacteraceae</taxon>
        <taxon>Acidicaldus</taxon>
    </lineage>
</organism>
<proteinExistence type="predicted"/>
<dbReference type="InterPro" id="IPR022479">
    <property type="entry name" value="PqqD_bac"/>
</dbReference>
<comment type="pathway">
    <text evidence="1">Cofactor biosynthesis; pyrroloquinoline quinone biosynthesis.</text>
</comment>
<dbReference type="GO" id="GO:0048038">
    <property type="term" value="F:quinone binding"/>
    <property type="evidence" value="ECO:0007669"/>
    <property type="project" value="InterPro"/>
</dbReference>
<evidence type="ECO:0000256" key="2">
    <source>
        <dbReference type="ARBA" id="ARBA00011741"/>
    </source>
</evidence>